<dbReference type="EMBL" id="BK032595">
    <property type="protein sequence ID" value="DAF50341.1"/>
    <property type="molecule type" value="Genomic_DNA"/>
</dbReference>
<proteinExistence type="predicted"/>
<protein>
    <submittedName>
        <fullName evidence="1">NUMOD4 motif protein</fullName>
    </submittedName>
</protein>
<name>A0A8S5SH65_9CAUD</name>
<organism evidence="1">
    <name type="scientific">Siphoviridae sp. ctBCr48</name>
    <dbReference type="NCBI Taxonomy" id="2827802"/>
    <lineage>
        <taxon>Viruses</taxon>
        <taxon>Duplodnaviria</taxon>
        <taxon>Heunggongvirae</taxon>
        <taxon>Uroviricota</taxon>
        <taxon>Caudoviricetes</taxon>
    </lineage>
</organism>
<evidence type="ECO:0000313" key="1">
    <source>
        <dbReference type="EMBL" id="DAF50341.1"/>
    </source>
</evidence>
<accession>A0A8S5SH65</accession>
<reference evidence="1" key="1">
    <citation type="journal article" date="2021" name="Proc. Natl. Acad. Sci. U.S.A.">
        <title>A Catalog of Tens of Thousands of Viruses from Human Metagenomes Reveals Hidden Associations with Chronic Diseases.</title>
        <authorList>
            <person name="Tisza M.J."/>
            <person name="Buck C.B."/>
        </authorList>
    </citation>
    <scope>NUCLEOTIDE SEQUENCE</scope>
    <source>
        <strain evidence="1">CtBCr48</strain>
    </source>
</reference>
<sequence length="49" mass="5847">MLVACEESQRVCTEEWRDIPEFIGYQASTLENIRNVDIIRRTKCIQFLK</sequence>